<protein>
    <recommendedName>
        <fullName evidence="6">Mediator complex subunit Med12 domain-containing protein</fullName>
    </recommendedName>
</protein>
<dbReference type="GO" id="GO:0006357">
    <property type="term" value="P:regulation of transcription by RNA polymerase II"/>
    <property type="evidence" value="ECO:0007669"/>
    <property type="project" value="InterPro"/>
</dbReference>
<dbReference type="EMBL" id="CM002289">
    <property type="protein sequence ID" value="ESW29581.1"/>
    <property type="molecule type" value="Genomic_DNA"/>
</dbReference>
<dbReference type="GO" id="GO:0016592">
    <property type="term" value="C:mediator complex"/>
    <property type="evidence" value="ECO:0007669"/>
    <property type="project" value="InterPro"/>
</dbReference>
<feature type="domain" description="Mediator complex subunit Med12" evidence="6">
    <location>
        <begin position="61"/>
        <end position="122"/>
    </location>
</feature>
<dbReference type="InterPro" id="IPR019035">
    <property type="entry name" value="Mediator_Med12"/>
</dbReference>
<dbReference type="PANTHER" id="PTHR46567">
    <property type="entry name" value="MEDIATOR OF RNA POLYMERASE II TRANSCRIPTION SUBUNIT 12"/>
    <property type="match status" value="1"/>
</dbReference>
<evidence type="ECO:0000256" key="5">
    <source>
        <dbReference type="ARBA" id="ARBA00023242"/>
    </source>
</evidence>
<name>V7CL01_PHAVU</name>
<evidence type="ECO:0000256" key="3">
    <source>
        <dbReference type="ARBA" id="ARBA00023015"/>
    </source>
</evidence>
<keyword evidence="4" id="KW-0804">Transcription</keyword>
<dbReference type="GO" id="GO:0003712">
    <property type="term" value="F:transcription coregulator activity"/>
    <property type="evidence" value="ECO:0007669"/>
    <property type="project" value="InterPro"/>
</dbReference>
<evidence type="ECO:0000259" key="6">
    <source>
        <dbReference type="SMART" id="SM01281"/>
    </source>
</evidence>
<keyword evidence="3" id="KW-0805">Transcription regulation</keyword>
<dbReference type="AlphaFoldDB" id="V7CL01"/>
<evidence type="ECO:0000313" key="8">
    <source>
        <dbReference type="Proteomes" id="UP000000226"/>
    </source>
</evidence>
<dbReference type="Gramene" id="ESW29581">
    <property type="protein sequence ID" value="ESW29581"/>
    <property type="gene ID" value="PHAVU_002G081700g"/>
</dbReference>
<gene>
    <name evidence="7" type="ORF">PHAVU_002G081700g</name>
</gene>
<evidence type="ECO:0000256" key="1">
    <source>
        <dbReference type="ARBA" id="ARBA00004123"/>
    </source>
</evidence>
<dbReference type="SMART" id="SM01281">
    <property type="entry name" value="Med12"/>
    <property type="match status" value="1"/>
</dbReference>
<dbReference type="STRING" id="3885.V7CL01"/>
<dbReference type="Pfam" id="PF09497">
    <property type="entry name" value="Med12"/>
    <property type="match status" value="1"/>
</dbReference>
<evidence type="ECO:0000256" key="2">
    <source>
        <dbReference type="ARBA" id="ARBA00010289"/>
    </source>
</evidence>
<dbReference type="eggNOG" id="KOG4522">
    <property type="taxonomic scope" value="Eukaryota"/>
</dbReference>
<comment type="subcellular location">
    <subcellularLocation>
        <location evidence="1">Nucleus</location>
    </subcellularLocation>
</comment>
<keyword evidence="5" id="KW-0539">Nucleus</keyword>
<dbReference type="OMA" id="QKKWNEG"/>
<dbReference type="SMR" id="V7CL01"/>
<accession>V7CL01</accession>
<evidence type="ECO:0000313" key="7">
    <source>
        <dbReference type="EMBL" id="ESW29581.1"/>
    </source>
</evidence>
<organism evidence="7 8">
    <name type="scientific">Phaseolus vulgaris</name>
    <name type="common">Kidney bean</name>
    <name type="synonym">French bean</name>
    <dbReference type="NCBI Taxonomy" id="3885"/>
    <lineage>
        <taxon>Eukaryota</taxon>
        <taxon>Viridiplantae</taxon>
        <taxon>Streptophyta</taxon>
        <taxon>Embryophyta</taxon>
        <taxon>Tracheophyta</taxon>
        <taxon>Spermatophyta</taxon>
        <taxon>Magnoliopsida</taxon>
        <taxon>eudicotyledons</taxon>
        <taxon>Gunneridae</taxon>
        <taxon>Pentapetalae</taxon>
        <taxon>rosids</taxon>
        <taxon>fabids</taxon>
        <taxon>Fabales</taxon>
        <taxon>Fabaceae</taxon>
        <taxon>Papilionoideae</taxon>
        <taxon>50 kb inversion clade</taxon>
        <taxon>NPAAA clade</taxon>
        <taxon>indigoferoid/millettioid clade</taxon>
        <taxon>Phaseoleae</taxon>
        <taxon>Phaseolus</taxon>
    </lineage>
</organism>
<proteinExistence type="inferred from homology"/>
<reference evidence="8" key="1">
    <citation type="journal article" date="2014" name="Nat. Genet.">
        <title>A reference genome for common bean and genome-wide analysis of dual domestications.</title>
        <authorList>
            <person name="Schmutz J."/>
            <person name="McClean P.E."/>
            <person name="Mamidi S."/>
            <person name="Wu G.A."/>
            <person name="Cannon S.B."/>
            <person name="Grimwood J."/>
            <person name="Jenkins J."/>
            <person name="Shu S."/>
            <person name="Song Q."/>
            <person name="Chavarro C."/>
            <person name="Torres-Torres M."/>
            <person name="Geffroy V."/>
            <person name="Moghaddam S.M."/>
            <person name="Gao D."/>
            <person name="Abernathy B."/>
            <person name="Barry K."/>
            <person name="Blair M."/>
            <person name="Brick M.A."/>
            <person name="Chovatia M."/>
            <person name="Gepts P."/>
            <person name="Goodstein D.M."/>
            <person name="Gonzales M."/>
            <person name="Hellsten U."/>
            <person name="Hyten D.L."/>
            <person name="Jia G."/>
            <person name="Kelly J.D."/>
            <person name="Kudrna D."/>
            <person name="Lee R."/>
            <person name="Richard M.M."/>
            <person name="Miklas P.N."/>
            <person name="Osorno J.M."/>
            <person name="Rodrigues J."/>
            <person name="Thareau V."/>
            <person name="Urrea C.A."/>
            <person name="Wang M."/>
            <person name="Yu Y."/>
            <person name="Zhang M."/>
            <person name="Wing R.A."/>
            <person name="Cregan P.B."/>
            <person name="Rokhsar D.S."/>
            <person name="Jackson S.A."/>
        </authorList>
    </citation>
    <scope>NUCLEOTIDE SEQUENCE [LARGE SCALE GENOMIC DNA]</scope>
    <source>
        <strain evidence="8">cv. G19833</strain>
    </source>
</reference>
<dbReference type="Proteomes" id="UP000000226">
    <property type="component" value="Chromosome 2"/>
</dbReference>
<evidence type="ECO:0000256" key="4">
    <source>
        <dbReference type="ARBA" id="ARBA00023163"/>
    </source>
</evidence>
<dbReference type="PANTHER" id="PTHR46567:SF1">
    <property type="entry name" value="MEDIATOR OF RNA POLYMERASE II TRANSCRIPTION SUBUNIT 12"/>
    <property type="match status" value="1"/>
</dbReference>
<dbReference type="OrthoDB" id="20828at2759"/>
<sequence>MEAREISLNQVPHFNKNVVLNCKEAIRKRLRAINESRAQKRKVGQVYGVALSGSQLSRSGIFPELRPCGEDFQKKWNEGLSQQHKRLRSLADHVPHGYKRASLLDVVMRNNVPLLRATWFIKVTYLNQVGML</sequence>
<keyword evidence="8" id="KW-1185">Reference proteome</keyword>
<comment type="similarity">
    <text evidence="2">Belongs to the Mediator complex subunit 12 family.</text>
</comment>